<name>A0A4R5UCP7_9GAMM</name>
<dbReference type="PROSITE" id="PS51819">
    <property type="entry name" value="VOC"/>
    <property type="match status" value="1"/>
</dbReference>
<keyword evidence="3" id="KW-1185">Reference proteome</keyword>
<comment type="caution">
    <text evidence="2">The sequence shown here is derived from an EMBL/GenBank/DDBJ whole genome shotgun (WGS) entry which is preliminary data.</text>
</comment>
<dbReference type="InterPro" id="IPR037523">
    <property type="entry name" value="VOC_core"/>
</dbReference>
<dbReference type="SUPFAM" id="SSF54593">
    <property type="entry name" value="Glyoxalase/Bleomycin resistance protein/Dihydroxybiphenyl dioxygenase"/>
    <property type="match status" value="1"/>
</dbReference>
<dbReference type="Gene3D" id="3.10.180.10">
    <property type="entry name" value="2,3-Dihydroxybiphenyl 1,2-Dioxygenase, domain 1"/>
    <property type="match status" value="1"/>
</dbReference>
<dbReference type="InterPro" id="IPR004360">
    <property type="entry name" value="Glyas_Fos-R_dOase_dom"/>
</dbReference>
<accession>A0A4R5UCP7</accession>
<dbReference type="EMBL" id="SMTG01000002">
    <property type="protein sequence ID" value="TDK33047.1"/>
    <property type="molecule type" value="Genomic_DNA"/>
</dbReference>
<protein>
    <submittedName>
        <fullName evidence="2">VOC family protein</fullName>
    </submittedName>
</protein>
<feature type="domain" description="VOC" evidence="1">
    <location>
        <begin position="5"/>
        <end position="125"/>
    </location>
</feature>
<dbReference type="InterPro" id="IPR029068">
    <property type="entry name" value="Glyas_Bleomycin-R_OHBP_Dase"/>
</dbReference>
<dbReference type="Proteomes" id="UP000295543">
    <property type="component" value="Unassembled WGS sequence"/>
</dbReference>
<dbReference type="AlphaFoldDB" id="A0A4R5UCP7"/>
<dbReference type="CDD" id="cd06587">
    <property type="entry name" value="VOC"/>
    <property type="match status" value="1"/>
</dbReference>
<evidence type="ECO:0000313" key="2">
    <source>
        <dbReference type="EMBL" id="TDK33047.1"/>
    </source>
</evidence>
<evidence type="ECO:0000313" key="3">
    <source>
        <dbReference type="Proteomes" id="UP000295543"/>
    </source>
</evidence>
<evidence type="ECO:0000259" key="1">
    <source>
        <dbReference type="PROSITE" id="PS51819"/>
    </source>
</evidence>
<dbReference type="RefSeq" id="WP_133392557.1">
    <property type="nucleotide sequence ID" value="NZ_SMTG01000002.1"/>
</dbReference>
<organism evidence="2 3">
    <name type="scientific">Luteimonas terrae</name>
    <dbReference type="NCBI Taxonomy" id="1530191"/>
    <lineage>
        <taxon>Bacteria</taxon>
        <taxon>Pseudomonadati</taxon>
        <taxon>Pseudomonadota</taxon>
        <taxon>Gammaproteobacteria</taxon>
        <taxon>Lysobacterales</taxon>
        <taxon>Lysobacteraceae</taxon>
        <taxon>Luteimonas</taxon>
    </lineage>
</organism>
<gene>
    <name evidence="2" type="ORF">E2F49_03080</name>
</gene>
<reference evidence="2 3" key="1">
    <citation type="submission" date="2019-03" db="EMBL/GenBank/DDBJ databases">
        <title>Luteimonas zhaokaii sp.nov., isolated from the rectal contents of Plateau pika in Yushu, Qinghai Province, China.</title>
        <authorList>
            <person name="Zhang G."/>
        </authorList>
    </citation>
    <scope>NUCLEOTIDE SEQUENCE [LARGE SCALE GENOMIC DNA]</scope>
    <source>
        <strain evidence="2 3">THG-MD21</strain>
    </source>
</reference>
<dbReference type="Pfam" id="PF00903">
    <property type="entry name" value="Glyoxalase"/>
    <property type="match status" value="1"/>
</dbReference>
<sequence length="125" mass="13544">MLRDKTSNAIVAVGDLERARRFYGETLGLESGDEDMDGVLGYRTGESWLVVYRSDNPRPGTGNAVAWSGGGDVDAIADALRAKGVTLEEYPDLGMQIDRGVHRAGDFAAIWFKDPDGNVLHVNSM</sequence>
<proteinExistence type="predicted"/>
<dbReference type="OrthoDB" id="793940at2"/>